<reference evidence="29" key="1">
    <citation type="submission" date="2023-07" db="EMBL/GenBank/DDBJ databases">
        <title>Chromosome-level Genome Assembly of Striped Snakehead (Channa striata).</title>
        <authorList>
            <person name="Liu H."/>
        </authorList>
    </citation>
    <scope>NUCLEOTIDE SEQUENCE</scope>
    <source>
        <strain evidence="29">Gz</strain>
        <tissue evidence="29">Muscle</tissue>
    </source>
</reference>
<evidence type="ECO:0000256" key="7">
    <source>
        <dbReference type="ARBA" id="ARBA00022499"/>
    </source>
</evidence>
<dbReference type="GO" id="GO:0005829">
    <property type="term" value="C:cytosol"/>
    <property type="evidence" value="ECO:0007669"/>
    <property type="project" value="InterPro"/>
</dbReference>
<feature type="domain" description="MATH" evidence="27">
    <location>
        <begin position="446"/>
        <end position="591"/>
    </location>
</feature>
<dbReference type="FunFam" id="3.30.40.10:FF:000189">
    <property type="entry name" value="TNF receptor-associated factor"/>
    <property type="match status" value="1"/>
</dbReference>
<keyword evidence="18 24" id="KW-0175">Coiled coil</keyword>
<dbReference type="GO" id="GO:0043408">
    <property type="term" value="P:regulation of MAPK cascade"/>
    <property type="evidence" value="ECO:0007669"/>
    <property type="project" value="UniProtKB-ARBA"/>
</dbReference>
<dbReference type="PROSITE" id="PS50089">
    <property type="entry name" value="ZF_RING_2"/>
    <property type="match status" value="1"/>
</dbReference>
<dbReference type="InterPro" id="IPR032070">
    <property type="entry name" value="TRAF_BIRC3-bd"/>
</dbReference>
<feature type="zinc finger region" description="TRAF-type" evidence="23">
    <location>
        <begin position="125"/>
        <end position="176"/>
    </location>
</feature>
<evidence type="ECO:0000256" key="6">
    <source>
        <dbReference type="ARBA" id="ARBA00022490"/>
    </source>
</evidence>
<comment type="catalytic activity">
    <reaction evidence="1">
        <text>S-ubiquitinyl-[E2 ubiquitin-conjugating enzyme]-L-cysteine + [acceptor protein]-L-lysine = [E2 ubiquitin-conjugating enzyme]-L-cysteine + N(6)-ubiquitinyl-[acceptor protein]-L-lysine.</text>
        <dbReference type="EC" id="2.3.2.27"/>
    </reaction>
</comment>
<keyword evidence="19" id="KW-0446">Lipid-binding</keyword>
<evidence type="ECO:0000313" key="29">
    <source>
        <dbReference type="EMBL" id="KAK2818693.1"/>
    </source>
</evidence>
<dbReference type="GO" id="GO:0043235">
    <property type="term" value="C:receptor complex"/>
    <property type="evidence" value="ECO:0007669"/>
    <property type="project" value="UniProtKB-ARBA"/>
</dbReference>
<dbReference type="Proteomes" id="UP001187415">
    <property type="component" value="Unassembled WGS sequence"/>
</dbReference>
<dbReference type="InterPro" id="IPR027133">
    <property type="entry name" value="TRAF2_RING-HC"/>
</dbReference>
<gene>
    <name evidence="29" type="ORF">Q5P01_024254</name>
</gene>
<dbReference type="Pfam" id="PF21355">
    <property type="entry name" value="TRAF-mep_MATH"/>
    <property type="match status" value="1"/>
</dbReference>
<dbReference type="FunFam" id="3.30.40.10:FF:000263">
    <property type="entry name" value="TNF receptor-associated factor"/>
    <property type="match status" value="1"/>
</dbReference>
<dbReference type="Pfam" id="PF21341">
    <property type="entry name" value="TRAF2_zf"/>
    <property type="match status" value="1"/>
</dbReference>
<dbReference type="GO" id="GO:1990604">
    <property type="term" value="C:IRE1-TRAF2-ASK1 complex"/>
    <property type="evidence" value="ECO:0007669"/>
    <property type="project" value="UniProtKB-ARBA"/>
</dbReference>
<evidence type="ECO:0000256" key="10">
    <source>
        <dbReference type="ARBA" id="ARBA00022703"/>
    </source>
</evidence>
<dbReference type="PIRSF" id="PIRSF015614">
    <property type="entry name" value="TRAF"/>
    <property type="match status" value="1"/>
</dbReference>
<dbReference type="Gene3D" id="3.30.40.10">
    <property type="entry name" value="Zinc/RING finger domain, C3HC4 (zinc finger)"/>
    <property type="match status" value="3"/>
</dbReference>
<evidence type="ECO:0000256" key="17">
    <source>
        <dbReference type="ARBA" id="ARBA00022990"/>
    </source>
</evidence>
<feature type="domain" description="RING-type" evidence="26">
    <location>
        <begin position="34"/>
        <end position="72"/>
    </location>
</feature>
<evidence type="ECO:0000256" key="1">
    <source>
        <dbReference type="ARBA" id="ARBA00000900"/>
    </source>
</evidence>
<dbReference type="GO" id="GO:0033209">
    <property type="term" value="P:tumor necrosis factor-mediated signaling pathway"/>
    <property type="evidence" value="ECO:0007669"/>
    <property type="project" value="InterPro"/>
</dbReference>
<dbReference type="SUPFAM" id="SSF49599">
    <property type="entry name" value="TRAF domain-like"/>
    <property type="match status" value="1"/>
</dbReference>
<keyword evidence="15 23" id="KW-0862">Zinc</keyword>
<dbReference type="GO" id="GO:0030674">
    <property type="term" value="F:protein-macromolecule adaptor activity"/>
    <property type="evidence" value="ECO:0007669"/>
    <property type="project" value="UniProtKB-ARBA"/>
</dbReference>
<comment type="caution">
    <text evidence="29">The sequence shown here is derived from an EMBL/GenBank/DDBJ whole genome shotgun (WGS) entry which is preliminary data.</text>
</comment>
<dbReference type="FunFam" id="1.20.5.170:FF:000035">
    <property type="entry name" value="TNF receptor-associated factor"/>
    <property type="match status" value="1"/>
</dbReference>
<protein>
    <recommendedName>
        <fullName evidence="20">TNF receptor-associated factor 2</fullName>
        <ecNumber evidence="5">2.3.2.27</ecNumber>
    </recommendedName>
    <alternativeName>
        <fullName evidence="22">E3 ubiquitin-protein ligase TRAF2</fullName>
    </alternativeName>
    <alternativeName>
        <fullName evidence="21">RING-type E3 ubiquitin transferase TRAF2</fullName>
    </alternativeName>
</protein>
<dbReference type="CDD" id="cd16639">
    <property type="entry name" value="RING-HC_TRAF2"/>
    <property type="match status" value="1"/>
</dbReference>
<keyword evidence="6" id="KW-0963">Cytoplasm</keyword>
<evidence type="ECO:0000259" key="27">
    <source>
        <dbReference type="PROSITE" id="PS50144"/>
    </source>
</evidence>
<dbReference type="GO" id="GO:0043123">
    <property type="term" value="P:positive regulation of canonical NF-kappaB signal transduction"/>
    <property type="evidence" value="ECO:0007669"/>
    <property type="project" value="TreeGrafter"/>
</dbReference>
<dbReference type="GO" id="GO:0006915">
    <property type="term" value="P:apoptotic process"/>
    <property type="evidence" value="ECO:0007669"/>
    <property type="project" value="UniProtKB-KW"/>
</dbReference>
<evidence type="ECO:0000256" key="11">
    <source>
        <dbReference type="ARBA" id="ARBA00022723"/>
    </source>
</evidence>
<feature type="compositionally biased region" description="Low complexity" evidence="25">
    <location>
        <begin position="294"/>
        <end position="312"/>
    </location>
</feature>
<organism evidence="29 30">
    <name type="scientific">Channa striata</name>
    <name type="common">Snakehead murrel</name>
    <name type="synonym">Ophicephalus striatus</name>
    <dbReference type="NCBI Taxonomy" id="64152"/>
    <lineage>
        <taxon>Eukaryota</taxon>
        <taxon>Metazoa</taxon>
        <taxon>Chordata</taxon>
        <taxon>Craniata</taxon>
        <taxon>Vertebrata</taxon>
        <taxon>Euteleostomi</taxon>
        <taxon>Actinopterygii</taxon>
        <taxon>Neopterygii</taxon>
        <taxon>Teleostei</taxon>
        <taxon>Neoteleostei</taxon>
        <taxon>Acanthomorphata</taxon>
        <taxon>Anabantaria</taxon>
        <taxon>Anabantiformes</taxon>
        <taxon>Channoidei</taxon>
        <taxon>Channidae</taxon>
        <taxon>Channa</taxon>
    </lineage>
</organism>
<evidence type="ECO:0000256" key="9">
    <source>
        <dbReference type="ARBA" id="ARBA00022679"/>
    </source>
</evidence>
<evidence type="ECO:0000256" key="8">
    <source>
        <dbReference type="ARBA" id="ARBA00022553"/>
    </source>
</evidence>
<dbReference type="EMBL" id="JAUPFM010000020">
    <property type="protein sequence ID" value="KAK2818693.1"/>
    <property type="molecule type" value="Genomic_DNA"/>
</dbReference>
<comment type="subcellular location">
    <subcellularLocation>
        <location evidence="2">Cytoplasm</location>
    </subcellularLocation>
</comment>
<evidence type="ECO:0000256" key="20">
    <source>
        <dbReference type="ARBA" id="ARBA00072827"/>
    </source>
</evidence>
<dbReference type="InterPro" id="IPR001293">
    <property type="entry name" value="Znf_TRAF"/>
</dbReference>
<dbReference type="EC" id="2.3.2.27" evidence="5"/>
<dbReference type="AlphaFoldDB" id="A0AA88IL29"/>
<dbReference type="InterPro" id="IPR049440">
    <property type="entry name" value="TRAF3/5_RING"/>
</dbReference>
<dbReference type="GO" id="GO:0061630">
    <property type="term" value="F:ubiquitin protein ligase activity"/>
    <property type="evidence" value="ECO:0007669"/>
    <property type="project" value="UniProtKB-EC"/>
</dbReference>
<keyword evidence="9" id="KW-0808">Transferase</keyword>
<evidence type="ECO:0000256" key="5">
    <source>
        <dbReference type="ARBA" id="ARBA00012483"/>
    </source>
</evidence>
<evidence type="ECO:0000259" key="28">
    <source>
        <dbReference type="PROSITE" id="PS50145"/>
    </source>
</evidence>
<dbReference type="PANTHER" id="PTHR10131">
    <property type="entry name" value="TNF RECEPTOR ASSOCIATED FACTOR"/>
    <property type="match status" value="1"/>
</dbReference>
<evidence type="ECO:0000256" key="13">
    <source>
        <dbReference type="ARBA" id="ARBA00022771"/>
    </source>
</evidence>
<evidence type="ECO:0000256" key="4">
    <source>
        <dbReference type="ARBA" id="ARBA00006608"/>
    </source>
</evidence>
<keyword evidence="17" id="KW-0007">Acetylation</keyword>
<evidence type="ECO:0000256" key="12">
    <source>
        <dbReference type="ARBA" id="ARBA00022737"/>
    </source>
</evidence>
<dbReference type="SUPFAM" id="SSF57953">
    <property type="entry name" value="Trimerization domain of TRAF"/>
    <property type="match status" value="1"/>
</dbReference>
<feature type="zinc finger region" description="TRAF-type" evidence="23">
    <location>
        <begin position="177"/>
        <end position="233"/>
    </location>
</feature>
<evidence type="ECO:0000256" key="25">
    <source>
        <dbReference type="SAM" id="MobiDB-lite"/>
    </source>
</evidence>
<keyword evidence="14" id="KW-0833">Ubl conjugation pathway</keyword>
<evidence type="ECO:0000256" key="23">
    <source>
        <dbReference type="PROSITE-ProRule" id="PRU00207"/>
    </source>
</evidence>
<dbReference type="GO" id="GO:0010628">
    <property type="term" value="P:positive regulation of gene expression"/>
    <property type="evidence" value="ECO:0007669"/>
    <property type="project" value="UniProtKB-ARBA"/>
</dbReference>
<dbReference type="InterPro" id="IPR002083">
    <property type="entry name" value="MATH/TRAF_dom"/>
</dbReference>
<name>A0AA88IL29_CHASR</name>
<keyword evidence="13 23" id="KW-0863">Zinc-finger</keyword>
<comment type="similarity">
    <text evidence="4">Belongs to the TNF receptor-associated factor family. A subfamily.</text>
</comment>
<evidence type="ECO:0000256" key="18">
    <source>
        <dbReference type="ARBA" id="ARBA00023054"/>
    </source>
</evidence>
<evidence type="ECO:0000256" key="14">
    <source>
        <dbReference type="ARBA" id="ARBA00022786"/>
    </source>
</evidence>
<keyword evidence="12" id="KW-0677">Repeat</keyword>
<feature type="region of interest" description="Disordered" evidence="25">
    <location>
        <begin position="1"/>
        <end position="21"/>
    </location>
</feature>
<evidence type="ECO:0000259" key="26">
    <source>
        <dbReference type="PROSITE" id="PS50089"/>
    </source>
</evidence>
<dbReference type="FunFam" id="3.30.40.10:FF:000291">
    <property type="entry name" value="TNF receptor-associated factor"/>
    <property type="match status" value="1"/>
</dbReference>
<evidence type="ECO:0000256" key="15">
    <source>
        <dbReference type="ARBA" id="ARBA00022833"/>
    </source>
</evidence>
<dbReference type="GO" id="GO:1905670">
    <property type="term" value="P:TORC2 complex disassembly"/>
    <property type="evidence" value="ECO:0007669"/>
    <property type="project" value="UniProtKB-ARBA"/>
</dbReference>
<dbReference type="InterPro" id="IPR012227">
    <property type="entry name" value="TNF_rcpt-assoc_TRAF_met"/>
</dbReference>
<dbReference type="GO" id="GO:0002700">
    <property type="term" value="P:regulation of production of molecular mediator of immune response"/>
    <property type="evidence" value="ECO:0007669"/>
    <property type="project" value="UniProtKB-ARBA"/>
</dbReference>
<dbReference type="SMART" id="SM00061">
    <property type="entry name" value="MATH"/>
    <property type="match status" value="1"/>
</dbReference>
<dbReference type="Gene3D" id="2.60.210.10">
    <property type="entry name" value="Apoptosis, Tumor Necrosis Factor Receptor Associated Protein 2, Chain A"/>
    <property type="match status" value="1"/>
</dbReference>
<keyword evidence="7" id="KW-1017">Isopeptide bond</keyword>
<dbReference type="InterPro" id="IPR049441">
    <property type="entry name" value="TRAF2_Znf"/>
</dbReference>
<dbReference type="SUPFAM" id="SSF57850">
    <property type="entry name" value="RING/U-box"/>
    <property type="match status" value="1"/>
</dbReference>
<keyword evidence="8" id="KW-0597">Phosphoprotein</keyword>
<dbReference type="PROSITE" id="PS50145">
    <property type="entry name" value="ZF_TRAF"/>
    <property type="match status" value="2"/>
</dbReference>
<comment type="pathway">
    <text evidence="3">Protein modification; protein ubiquitination.</text>
</comment>
<dbReference type="GO" id="GO:1905669">
    <property type="term" value="P:TORC1 complex assembly"/>
    <property type="evidence" value="ECO:0007669"/>
    <property type="project" value="UniProtKB-ARBA"/>
</dbReference>
<keyword evidence="10" id="KW-0053">Apoptosis</keyword>
<keyword evidence="30" id="KW-1185">Reference proteome</keyword>
<dbReference type="GO" id="GO:0008270">
    <property type="term" value="F:zinc ion binding"/>
    <property type="evidence" value="ECO:0007669"/>
    <property type="project" value="UniProtKB-KW"/>
</dbReference>
<feature type="region of interest" description="Disordered" evidence="25">
    <location>
        <begin position="287"/>
        <end position="335"/>
    </location>
</feature>
<dbReference type="GO" id="GO:0005164">
    <property type="term" value="F:tumor necrosis factor receptor binding"/>
    <property type="evidence" value="ECO:0007669"/>
    <property type="project" value="InterPro"/>
</dbReference>
<dbReference type="Pfam" id="PF21363">
    <property type="entry name" value="TRAF3_RING"/>
    <property type="match status" value="1"/>
</dbReference>
<proteinExistence type="inferred from homology"/>
<dbReference type="Gene3D" id="1.20.5.170">
    <property type="match status" value="1"/>
</dbReference>
<dbReference type="FunFam" id="2.60.210.10:FF:000035">
    <property type="entry name" value="TNF receptor-associated factor 2"/>
    <property type="match status" value="1"/>
</dbReference>
<evidence type="ECO:0000256" key="22">
    <source>
        <dbReference type="ARBA" id="ARBA00078049"/>
    </source>
</evidence>
<dbReference type="PANTHER" id="PTHR10131:SF21">
    <property type="entry name" value="TNF RECEPTOR-ASSOCIATED FACTOR 2"/>
    <property type="match status" value="1"/>
</dbReference>
<feature type="coiled-coil region" evidence="24">
    <location>
        <begin position="395"/>
        <end position="422"/>
    </location>
</feature>
<feature type="compositionally biased region" description="Pro residues" evidence="25">
    <location>
        <begin position="313"/>
        <end position="328"/>
    </location>
</feature>
<dbReference type="InterPro" id="IPR001841">
    <property type="entry name" value="Znf_RING"/>
</dbReference>
<dbReference type="Pfam" id="PF02176">
    <property type="entry name" value="zf-TRAF"/>
    <property type="match status" value="1"/>
</dbReference>
<evidence type="ECO:0000256" key="21">
    <source>
        <dbReference type="ARBA" id="ARBA00076265"/>
    </source>
</evidence>
<dbReference type="InterPro" id="IPR049342">
    <property type="entry name" value="TRAF1-6_MATH_dom"/>
</dbReference>
<dbReference type="GO" id="GO:0070534">
    <property type="term" value="P:protein K63-linked ubiquitination"/>
    <property type="evidence" value="ECO:0007669"/>
    <property type="project" value="UniProtKB-ARBA"/>
</dbReference>
<dbReference type="GO" id="GO:0009898">
    <property type="term" value="C:cytoplasmic side of plasma membrane"/>
    <property type="evidence" value="ECO:0007669"/>
    <property type="project" value="TreeGrafter"/>
</dbReference>
<evidence type="ECO:0000256" key="24">
    <source>
        <dbReference type="SAM" id="Coils"/>
    </source>
</evidence>
<evidence type="ECO:0000256" key="16">
    <source>
        <dbReference type="ARBA" id="ARBA00022843"/>
    </source>
</evidence>
<dbReference type="InterPro" id="IPR013083">
    <property type="entry name" value="Znf_RING/FYVE/PHD"/>
</dbReference>
<evidence type="ECO:0000256" key="2">
    <source>
        <dbReference type="ARBA" id="ARBA00004496"/>
    </source>
</evidence>
<dbReference type="GO" id="GO:0008289">
    <property type="term" value="F:lipid binding"/>
    <property type="evidence" value="ECO:0007669"/>
    <property type="project" value="UniProtKB-KW"/>
</dbReference>
<keyword evidence="11 23" id="KW-0479">Metal-binding</keyword>
<dbReference type="GO" id="GO:0042981">
    <property type="term" value="P:regulation of apoptotic process"/>
    <property type="evidence" value="ECO:0007669"/>
    <property type="project" value="InterPro"/>
</dbReference>
<dbReference type="InterPro" id="IPR008974">
    <property type="entry name" value="TRAF-like"/>
</dbReference>
<dbReference type="PROSITE" id="PS50144">
    <property type="entry name" value="MATH"/>
    <property type="match status" value="1"/>
</dbReference>
<keyword evidence="16" id="KW-0832">Ubl conjugation</keyword>
<feature type="domain" description="TRAF-type" evidence="28">
    <location>
        <begin position="125"/>
        <end position="176"/>
    </location>
</feature>
<evidence type="ECO:0000256" key="19">
    <source>
        <dbReference type="ARBA" id="ARBA00023121"/>
    </source>
</evidence>
<evidence type="ECO:0000313" key="30">
    <source>
        <dbReference type="Proteomes" id="UP001187415"/>
    </source>
</evidence>
<evidence type="ECO:0000256" key="3">
    <source>
        <dbReference type="ARBA" id="ARBA00004906"/>
    </source>
</evidence>
<sequence>MATQEPSPPSSMESNKPGFPKKILGNKLEDKHLCNCCHNILRRPFQAQCGHRFCSYCFNRTVSNGPQKCNACIKEDIFEEPTSILKQGCAFPDNAVRREVENLSAVCINESCTWTGSIKEYELNHEGKCEFMIIPCPSCKERIRFNEQERHNERECPERTLNCKYCKEPFHFKNIKAHDEICPKYPMICEGCAKKKIPREKYVDHIKFCSKFRTPCRFHVVGCDMSVEKEKIHDHERAYAYEHLNLLLHYIMGMKVSMEGLQPQGLELAGHKLLELQQSLRQLEARVSQLSTTSSGPPVQGAAASSSSSSTGPPGPPVSAPLPPPPTLAPTLSVSTSFTPLPSSVGAALELQLHSEKTKVAELGRRCTELEVKSGTFENVVCVLNREVERFATTLEASNRQHKLDQDKIEALSNKVRQLERTVGLKDLTVAEMEGRLREMSATTFDGVFVWRISDFAKKRQDAIAGRAPAMFSPAFYTSKYGYKMCLRIYLNGDGTGRGSHLSLFFVVMRGLSDALLKWPFNQKVTLMLLDQSNREHIIDAFRPDVTSSSFQRPVSEMNIASGCPLFCPLSKLDGKNSYIRDDTIFIKAICDLGAIGRWSGAYTTLAAAKSPGSADQVSQLDLSLQLSMKNLAQKQQEELQLDMSSCLQPRVMGNGKLLSSSLSLSVKLLNPSWNCERGLWKKVACTNTASSPSTRIDIWSRGLG</sequence>
<accession>A0AA88IL29</accession>
<dbReference type="Pfam" id="PF16673">
    <property type="entry name" value="TRAF_BIRC3_bd"/>
    <property type="match status" value="1"/>
</dbReference>
<feature type="domain" description="TRAF-type" evidence="28">
    <location>
        <begin position="177"/>
        <end position="233"/>
    </location>
</feature>
<feature type="compositionally biased region" description="Polar residues" evidence="25">
    <location>
        <begin position="1"/>
        <end position="14"/>
    </location>
</feature>